<sequence length="108" mass="11929">MNSEIHFDPPAVNPKLSSTTRRTDTKIYDEQNKEISYRHFPDCRTKGQSSGDSEVTQELPSTLTQTGALSGGMEEAYRLPMGTTGDQERVPNTHQYASSHGQAAEAVR</sequence>
<evidence type="ECO:0000313" key="3">
    <source>
        <dbReference type="Proteomes" id="UP000187283"/>
    </source>
</evidence>
<reference evidence="2 3" key="1">
    <citation type="submission" date="2017-01" db="EMBL/GenBank/DDBJ databases">
        <authorList>
            <person name="Mah S.A."/>
            <person name="Swanson W.J."/>
            <person name="Moy G.W."/>
            <person name="Vacquier V.D."/>
        </authorList>
    </citation>
    <scope>NUCLEOTIDE SEQUENCE [LARGE SCALE GENOMIC DNA]</scope>
    <source>
        <strain evidence="2 3">GSMNP</strain>
    </source>
</reference>
<feature type="compositionally biased region" description="Basic and acidic residues" evidence="1">
    <location>
        <begin position="21"/>
        <end position="45"/>
    </location>
</feature>
<keyword evidence="3" id="KW-1185">Reference proteome</keyword>
<feature type="region of interest" description="Disordered" evidence="1">
    <location>
        <begin position="1"/>
        <end position="108"/>
    </location>
</feature>
<evidence type="ECO:0000256" key="1">
    <source>
        <dbReference type="SAM" id="MobiDB-lite"/>
    </source>
</evidence>
<dbReference type="AlphaFoldDB" id="A0A1R1X098"/>
<protein>
    <submittedName>
        <fullName evidence="2">Uncharacterized protein</fullName>
    </submittedName>
</protein>
<proteinExistence type="predicted"/>
<comment type="caution">
    <text evidence="2">The sequence shown here is derived from an EMBL/GenBank/DDBJ whole genome shotgun (WGS) entry which is preliminary data.</text>
</comment>
<dbReference type="EMBL" id="LSSN01005894">
    <property type="protein sequence ID" value="OMJ08045.1"/>
    <property type="molecule type" value="Genomic_DNA"/>
</dbReference>
<feature type="compositionally biased region" description="Polar residues" evidence="1">
    <location>
        <begin position="46"/>
        <end position="68"/>
    </location>
</feature>
<feature type="compositionally biased region" description="Polar residues" evidence="1">
    <location>
        <begin position="92"/>
        <end position="101"/>
    </location>
</feature>
<accession>A0A1R1X098</accession>
<evidence type="ECO:0000313" key="2">
    <source>
        <dbReference type="EMBL" id="OMJ08045.1"/>
    </source>
</evidence>
<gene>
    <name evidence="2" type="ORF">AYI70_g11806</name>
</gene>
<name>A0A1R1X098_9FUNG</name>
<dbReference type="Proteomes" id="UP000187283">
    <property type="component" value="Unassembled WGS sequence"/>
</dbReference>
<organism evidence="2 3">
    <name type="scientific">Smittium culicis</name>
    <dbReference type="NCBI Taxonomy" id="133412"/>
    <lineage>
        <taxon>Eukaryota</taxon>
        <taxon>Fungi</taxon>
        <taxon>Fungi incertae sedis</taxon>
        <taxon>Zoopagomycota</taxon>
        <taxon>Kickxellomycotina</taxon>
        <taxon>Harpellomycetes</taxon>
        <taxon>Harpellales</taxon>
        <taxon>Legeriomycetaceae</taxon>
        <taxon>Smittium</taxon>
    </lineage>
</organism>